<proteinExistence type="predicted"/>
<gene>
    <name evidence="1" type="ORF">QF025_005691</name>
</gene>
<dbReference type="AlphaFoldDB" id="A0ABD5CQ52"/>
<evidence type="ECO:0000313" key="1">
    <source>
        <dbReference type="EMBL" id="MDR6206971.1"/>
    </source>
</evidence>
<accession>A0ABD5CQ52</accession>
<evidence type="ECO:0000313" key="2">
    <source>
        <dbReference type="Proteomes" id="UP001245184"/>
    </source>
</evidence>
<dbReference type="Proteomes" id="UP001245184">
    <property type="component" value="Unassembled WGS sequence"/>
</dbReference>
<dbReference type="EMBL" id="JAVIZN010000002">
    <property type="protein sequence ID" value="MDR6206971.1"/>
    <property type="molecule type" value="Genomic_DNA"/>
</dbReference>
<protein>
    <submittedName>
        <fullName evidence="1">Uncharacterized protein</fullName>
    </submittedName>
</protein>
<name>A0ABD5CQ52_9BURK</name>
<sequence length="124" mass="14224">MQQLPYVGHAPVDDPNSVIQQVLTEHEQDRRREFVDAQSEYVEYGKGTSGRYDGFGVTHSKHEVAPLYYRSIKEANVYQTRKHFIVQFRNAQDNLFATVLTDDGDAVRRLVDAVATMEPRQATH</sequence>
<comment type="caution">
    <text evidence="1">The sequence shown here is derived from an EMBL/GenBank/DDBJ whole genome shotgun (WGS) entry which is preliminary data.</text>
</comment>
<reference evidence="1 2" key="1">
    <citation type="submission" date="2023-08" db="EMBL/GenBank/DDBJ databases">
        <title>Genome sequencing of plant associated microbes to promote plant fitness in Sorghum bicolor and Oryza sativa.</title>
        <authorList>
            <person name="Coleman-Derr D."/>
        </authorList>
    </citation>
    <scope>NUCLEOTIDE SEQUENCE [LARGE SCALE GENOMIC DNA]</scope>
    <source>
        <strain evidence="1 2">SLBN-33</strain>
    </source>
</reference>
<organism evidence="1 2">
    <name type="scientific">Paraburkholderia graminis</name>
    <dbReference type="NCBI Taxonomy" id="60548"/>
    <lineage>
        <taxon>Bacteria</taxon>
        <taxon>Pseudomonadati</taxon>
        <taxon>Pseudomonadota</taxon>
        <taxon>Betaproteobacteria</taxon>
        <taxon>Burkholderiales</taxon>
        <taxon>Burkholderiaceae</taxon>
        <taxon>Paraburkholderia</taxon>
    </lineage>
</organism>